<proteinExistence type="predicted"/>
<gene>
    <name evidence="2" type="ORF">BOKJ2_LOCUS4461</name>
</gene>
<keyword evidence="1" id="KW-0732">Signal</keyword>
<dbReference type="Proteomes" id="UP000783686">
    <property type="component" value="Unassembled WGS sequence"/>
</dbReference>
<feature type="signal peptide" evidence="1">
    <location>
        <begin position="1"/>
        <end position="18"/>
    </location>
</feature>
<dbReference type="Gene3D" id="2.40.128.20">
    <property type="match status" value="1"/>
</dbReference>
<dbReference type="Proteomes" id="UP000614601">
    <property type="component" value="Unassembled WGS sequence"/>
</dbReference>
<sequence>MHHTVVLLLLFLIKPAICAKDDSHPIPDSFVGTWIPSHDDNMEALLRKRGYGYSVGRILLSVTVKKKFEKTNSMFNVTLITRGKHQSWVNVTTNDMFVAPYLDGMHYYFLFDRSEYGLLLQIFFMDSSKLKEAVMFEYVSPFLKMHIKYDNVKACIYHYKETPDKHRDSTIEM</sequence>
<dbReference type="EMBL" id="CAJFDH010000002">
    <property type="protein sequence ID" value="CAD5212660.1"/>
    <property type="molecule type" value="Genomic_DNA"/>
</dbReference>
<evidence type="ECO:0000256" key="1">
    <source>
        <dbReference type="SAM" id="SignalP"/>
    </source>
</evidence>
<reference evidence="2" key="1">
    <citation type="submission" date="2020-09" db="EMBL/GenBank/DDBJ databases">
        <authorList>
            <person name="Kikuchi T."/>
        </authorList>
    </citation>
    <scope>NUCLEOTIDE SEQUENCE</scope>
    <source>
        <strain evidence="2">SH1</strain>
    </source>
</reference>
<dbReference type="SUPFAM" id="SSF50814">
    <property type="entry name" value="Lipocalins"/>
    <property type="match status" value="1"/>
</dbReference>
<dbReference type="InterPro" id="IPR012674">
    <property type="entry name" value="Calycin"/>
</dbReference>
<evidence type="ECO:0000313" key="3">
    <source>
        <dbReference type="Proteomes" id="UP000614601"/>
    </source>
</evidence>
<comment type="caution">
    <text evidence="2">The sequence shown here is derived from an EMBL/GenBank/DDBJ whole genome shotgun (WGS) entry which is preliminary data.</text>
</comment>
<feature type="chain" id="PRO_5036220940" evidence="1">
    <location>
        <begin position="19"/>
        <end position="173"/>
    </location>
</feature>
<name>A0A811KBA9_9BILA</name>
<evidence type="ECO:0000313" key="2">
    <source>
        <dbReference type="EMBL" id="CAD5212660.1"/>
    </source>
</evidence>
<keyword evidence="3" id="KW-1185">Reference proteome</keyword>
<dbReference type="AlphaFoldDB" id="A0A811KBA9"/>
<protein>
    <submittedName>
        <fullName evidence="2">Uncharacterized protein</fullName>
    </submittedName>
</protein>
<dbReference type="EMBL" id="CAJFCW020000002">
    <property type="protein sequence ID" value="CAG9097144.1"/>
    <property type="molecule type" value="Genomic_DNA"/>
</dbReference>
<organism evidence="2 3">
    <name type="scientific">Bursaphelenchus okinawaensis</name>
    <dbReference type="NCBI Taxonomy" id="465554"/>
    <lineage>
        <taxon>Eukaryota</taxon>
        <taxon>Metazoa</taxon>
        <taxon>Ecdysozoa</taxon>
        <taxon>Nematoda</taxon>
        <taxon>Chromadorea</taxon>
        <taxon>Rhabditida</taxon>
        <taxon>Tylenchina</taxon>
        <taxon>Tylenchomorpha</taxon>
        <taxon>Aphelenchoidea</taxon>
        <taxon>Aphelenchoididae</taxon>
        <taxon>Bursaphelenchus</taxon>
    </lineage>
</organism>
<accession>A0A811KBA9</accession>